<dbReference type="CDD" id="cd17489">
    <property type="entry name" value="MFS_YfcJ_like"/>
    <property type="match status" value="1"/>
</dbReference>
<feature type="transmembrane region" description="Helical" evidence="6">
    <location>
        <begin position="303"/>
        <end position="326"/>
    </location>
</feature>
<dbReference type="Pfam" id="PF07690">
    <property type="entry name" value="MFS_1"/>
    <property type="match status" value="1"/>
</dbReference>
<dbReference type="RefSeq" id="WP_036198055.1">
    <property type="nucleotide sequence ID" value="NZ_AVCY01000017.1"/>
</dbReference>
<evidence type="ECO:0000256" key="2">
    <source>
        <dbReference type="ARBA" id="ARBA00022448"/>
    </source>
</evidence>
<keyword evidence="3 6" id="KW-0812">Transmembrane</keyword>
<sequence length="399" mass="43641">MVKQKEPLWTKNFIMISLTNFLVTLIFYLLIVVIAGFAVDKFNASTSIAGLVSSIFIVGSLLGRLLTGRVITSIGSKRTFQIGLIAFFITTWAYFIAINLPMLILIRLLHGIAVGIIGTTTGTLIAQIIPPSRRGEGIGYFSMSAVLATAIGPFIGILLTQHTESFTSIFLFNAILVVVCVLMYFTVNLNHIKAPAKVTEATDEKGFKLSNYIEPKALPISIIVLFIGFAYSGVMSFLSFYSESINLVKAGSFFFLVYAITILCTRPITGPLMDRKGANIVSYPALAIFAMGMFLFSQATNSIVFLIAAGLIGIGYGNMNSIAQALAVKSTEPHRYGLATSTYFILLDIGLGVGPFILGLVEPYTTYRQLFLAMVPIILLALVLYYFLVHKKYQALKQF</sequence>
<evidence type="ECO:0000256" key="3">
    <source>
        <dbReference type="ARBA" id="ARBA00022692"/>
    </source>
</evidence>
<dbReference type="GO" id="GO:0005886">
    <property type="term" value="C:plasma membrane"/>
    <property type="evidence" value="ECO:0007669"/>
    <property type="project" value="UniProtKB-SubCell"/>
</dbReference>
<feature type="transmembrane region" description="Helical" evidence="6">
    <location>
        <begin position="217"/>
        <end position="241"/>
    </location>
</feature>
<dbReference type="GO" id="GO:0022857">
    <property type="term" value="F:transmembrane transporter activity"/>
    <property type="evidence" value="ECO:0007669"/>
    <property type="project" value="InterPro"/>
</dbReference>
<dbReference type="PANTHER" id="PTHR23531:SF1">
    <property type="entry name" value="QUINOLENE RESISTANCE PROTEIN NORA"/>
    <property type="match status" value="1"/>
</dbReference>
<dbReference type="PROSITE" id="PS50850">
    <property type="entry name" value="MFS"/>
    <property type="match status" value="1"/>
</dbReference>
<accession>A0A0A3HY15</accession>
<dbReference type="InterPro" id="IPR005829">
    <property type="entry name" value="Sugar_transporter_CS"/>
</dbReference>
<keyword evidence="4 6" id="KW-1133">Transmembrane helix</keyword>
<feature type="transmembrane region" description="Helical" evidence="6">
    <location>
        <begin position="247"/>
        <end position="265"/>
    </location>
</feature>
<dbReference type="eggNOG" id="COG2814">
    <property type="taxonomic scope" value="Bacteria"/>
</dbReference>
<dbReference type="AlphaFoldDB" id="A0A0A3HY15"/>
<dbReference type="InterPro" id="IPR011701">
    <property type="entry name" value="MFS"/>
</dbReference>
<reference evidence="8 9" key="1">
    <citation type="submission" date="2014-02" db="EMBL/GenBank/DDBJ databases">
        <title>Draft genome sequence of Lysinibacillus sinduriensis JCM 15800.</title>
        <authorList>
            <person name="Zhang F."/>
            <person name="Wang G."/>
            <person name="Zhang L."/>
        </authorList>
    </citation>
    <scope>NUCLEOTIDE SEQUENCE [LARGE SCALE GENOMIC DNA]</scope>
    <source>
        <strain evidence="8 9">JCM 15800</strain>
    </source>
</reference>
<evidence type="ECO:0000256" key="1">
    <source>
        <dbReference type="ARBA" id="ARBA00004651"/>
    </source>
</evidence>
<gene>
    <name evidence="8" type="ORF">CD33_03130</name>
</gene>
<dbReference type="PROSITE" id="PS00217">
    <property type="entry name" value="SUGAR_TRANSPORT_2"/>
    <property type="match status" value="1"/>
</dbReference>
<dbReference type="InterPro" id="IPR020846">
    <property type="entry name" value="MFS_dom"/>
</dbReference>
<protein>
    <submittedName>
        <fullName evidence="8">Multidrug MFS transporter</fullName>
    </submittedName>
</protein>
<dbReference type="PANTHER" id="PTHR23531">
    <property type="entry name" value="QUINOLENE RESISTANCE PROTEIN NORA"/>
    <property type="match status" value="1"/>
</dbReference>
<feature type="transmembrane region" description="Helical" evidence="6">
    <location>
        <begin position="165"/>
        <end position="187"/>
    </location>
</feature>
<dbReference type="Gene3D" id="1.20.1250.20">
    <property type="entry name" value="MFS general substrate transporter like domains"/>
    <property type="match status" value="2"/>
</dbReference>
<feature type="transmembrane region" description="Helical" evidence="6">
    <location>
        <begin position="338"/>
        <end position="358"/>
    </location>
</feature>
<feature type="transmembrane region" description="Helical" evidence="6">
    <location>
        <begin position="370"/>
        <end position="389"/>
    </location>
</feature>
<evidence type="ECO:0000313" key="9">
    <source>
        <dbReference type="Proteomes" id="UP000030408"/>
    </source>
</evidence>
<evidence type="ECO:0000259" key="7">
    <source>
        <dbReference type="PROSITE" id="PS50850"/>
    </source>
</evidence>
<proteinExistence type="predicted"/>
<feature type="transmembrane region" description="Helical" evidence="6">
    <location>
        <begin position="79"/>
        <end position="98"/>
    </location>
</feature>
<comment type="caution">
    <text evidence="8">The sequence shown here is derived from an EMBL/GenBank/DDBJ whole genome shotgun (WGS) entry which is preliminary data.</text>
</comment>
<dbReference type="SUPFAM" id="SSF103473">
    <property type="entry name" value="MFS general substrate transporter"/>
    <property type="match status" value="1"/>
</dbReference>
<dbReference type="STRING" id="1384057.CD33_03130"/>
<evidence type="ECO:0000256" key="5">
    <source>
        <dbReference type="ARBA" id="ARBA00023136"/>
    </source>
</evidence>
<name>A0A0A3HY15_9BACL</name>
<organism evidence="8 9">
    <name type="scientific">Ureibacillus sinduriensis BLB-1 = JCM 15800</name>
    <dbReference type="NCBI Taxonomy" id="1384057"/>
    <lineage>
        <taxon>Bacteria</taxon>
        <taxon>Bacillati</taxon>
        <taxon>Bacillota</taxon>
        <taxon>Bacilli</taxon>
        <taxon>Bacillales</taxon>
        <taxon>Caryophanaceae</taxon>
        <taxon>Ureibacillus</taxon>
    </lineage>
</organism>
<evidence type="ECO:0000256" key="6">
    <source>
        <dbReference type="SAM" id="Phobius"/>
    </source>
</evidence>
<evidence type="ECO:0000256" key="4">
    <source>
        <dbReference type="ARBA" id="ARBA00022989"/>
    </source>
</evidence>
<feature type="transmembrane region" description="Helical" evidence="6">
    <location>
        <begin position="44"/>
        <end position="67"/>
    </location>
</feature>
<dbReference type="Proteomes" id="UP000030408">
    <property type="component" value="Unassembled WGS sequence"/>
</dbReference>
<feature type="transmembrane region" description="Helical" evidence="6">
    <location>
        <begin position="138"/>
        <end position="159"/>
    </location>
</feature>
<keyword evidence="5 6" id="KW-0472">Membrane</keyword>
<feature type="transmembrane region" description="Helical" evidence="6">
    <location>
        <begin position="277"/>
        <end position="297"/>
    </location>
</feature>
<dbReference type="InterPro" id="IPR036259">
    <property type="entry name" value="MFS_trans_sf"/>
</dbReference>
<feature type="transmembrane region" description="Helical" evidence="6">
    <location>
        <begin position="12"/>
        <end position="38"/>
    </location>
</feature>
<dbReference type="OrthoDB" id="9814001at2"/>
<keyword evidence="2" id="KW-0813">Transport</keyword>
<feature type="transmembrane region" description="Helical" evidence="6">
    <location>
        <begin position="104"/>
        <end position="126"/>
    </location>
</feature>
<dbReference type="InterPro" id="IPR052714">
    <property type="entry name" value="MFS_Exporter"/>
</dbReference>
<feature type="domain" description="Major facilitator superfamily (MFS) profile" evidence="7">
    <location>
        <begin position="12"/>
        <end position="393"/>
    </location>
</feature>
<comment type="subcellular location">
    <subcellularLocation>
        <location evidence="1">Cell membrane</location>
        <topology evidence="1">Multi-pass membrane protein</topology>
    </subcellularLocation>
</comment>
<keyword evidence="9" id="KW-1185">Reference proteome</keyword>
<dbReference type="EMBL" id="JPVO01000039">
    <property type="protein sequence ID" value="KGR77309.1"/>
    <property type="molecule type" value="Genomic_DNA"/>
</dbReference>
<evidence type="ECO:0000313" key="8">
    <source>
        <dbReference type="EMBL" id="KGR77309.1"/>
    </source>
</evidence>